<accession>F4LQL8</accession>
<evidence type="ECO:0000256" key="5">
    <source>
        <dbReference type="ARBA" id="ARBA00023014"/>
    </source>
</evidence>
<keyword evidence="9" id="KW-0560">Oxidoreductase</keyword>
<keyword evidence="2 7" id="KW-0001">2Fe-2S</keyword>
<feature type="coiled-coil region" evidence="8">
    <location>
        <begin position="1"/>
        <end position="28"/>
    </location>
</feature>
<keyword evidence="3 7" id="KW-0479">Metal-binding</keyword>
<dbReference type="AlphaFoldDB" id="F4LQL8"/>
<evidence type="ECO:0000313" key="9">
    <source>
        <dbReference type="EMBL" id="CCP26860.1"/>
    </source>
</evidence>
<keyword evidence="4 7" id="KW-0408">Iron</keyword>
<evidence type="ECO:0000256" key="7">
    <source>
        <dbReference type="PIRSR" id="PIRSR000216-1"/>
    </source>
</evidence>
<comment type="cofactor">
    <cofactor evidence="6">
        <name>[2Fe-2S] cluster</name>
        <dbReference type="ChEBI" id="CHEBI:190135"/>
    </cofactor>
</comment>
<gene>
    <name evidence="9" type="primary">hndA</name>
    <name evidence="9" type="ordered locus">TEPIRE1_2037</name>
</gene>
<organism evidence="9 10">
    <name type="scientific">Tepidanaerobacter acetatoxydans (strain DSM 21804 / JCM 16047 / Re1)</name>
    <dbReference type="NCBI Taxonomy" id="1209989"/>
    <lineage>
        <taxon>Bacteria</taxon>
        <taxon>Bacillati</taxon>
        <taxon>Bacillota</taxon>
        <taxon>Clostridia</taxon>
        <taxon>Thermosediminibacterales</taxon>
        <taxon>Tepidanaerobacteraceae</taxon>
        <taxon>Tepidanaerobacter</taxon>
    </lineage>
</organism>
<dbReference type="STRING" id="1209989.TepRe1_1892"/>
<dbReference type="EMBL" id="HF563609">
    <property type="protein sequence ID" value="CCP26860.1"/>
    <property type="molecule type" value="Genomic_DNA"/>
</dbReference>
<evidence type="ECO:0000256" key="6">
    <source>
        <dbReference type="ARBA" id="ARBA00034078"/>
    </source>
</evidence>
<dbReference type="OrthoDB" id="9807941at2"/>
<dbReference type="SUPFAM" id="SSF52833">
    <property type="entry name" value="Thioredoxin-like"/>
    <property type="match status" value="1"/>
</dbReference>
<evidence type="ECO:0000313" key="10">
    <source>
        <dbReference type="Proteomes" id="UP000010802"/>
    </source>
</evidence>
<dbReference type="PIRSF" id="PIRSF000216">
    <property type="entry name" value="NADH_DH_24kDa"/>
    <property type="match status" value="1"/>
</dbReference>
<evidence type="ECO:0000256" key="4">
    <source>
        <dbReference type="ARBA" id="ARBA00023004"/>
    </source>
</evidence>
<keyword evidence="5 7" id="KW-0411">Iron-sulfur</keyword>
<dbReference type="PATRIC" id="fig|1209989.3.peg.2351"/>
<dbReference type="PANTHER" id="PTHR43342:SF2">
    <property type="entry name" value="POTENTIAL NAD-REDUCING HYDROGENASE SUBUNIT"/>
    <property type="match status" value="1"/>
</dbReference>
<keyword evidence="8" id="KW-0175">Coiled coil</keyword>
<name>F4LQL8_TEPAE</name>
<dbReference type="NCBIfam" id="NF005722">
    <property type="entry name" value="PRK07539.1-2"/>
    <property type="match status" value="1"/>
</dbReference>
<comment type="cofactor">
    <cofactor evidence="7">
        <name>[2Fe-2S] cluster</name>
        <dbReference type="ChEBI" id="CHEBI:190135"/>
    </cofactor>
    <text evidence="7">Binds 1 [2Fe-2S] cluster.</text>
</comment>
<keyword evidence="10" id="KW-1185">Reference proteome</keyword>
<dbReference type="InterPro" id="IPR041921">
    <property type="entry name" value="NuoE_N"/>
</dbReference>
<dbReference type="Gene3D" id="1.10.10.1590">
    <property type="entry name" value="NADH-quinone oxidoreductase subunit E"/>
    <property type="match status" value="1"/>
</dbReference>
<dbReference type="Proteomes" id="UP000010802">
    <property type="component" value="Chromosome"/>
</dbReference>
<dbReference type="EC" id="1.12.1.3" evidence="9"/>
<feature type="binding site" evidence="7">
    <location>
        <position position="129"/>
    </location>
    <ligand>
        <name>[2Fe-2S] cluster</name>
        <dbReference type="ChEBI" id="CHEBI:190135"/>
    </ligand>
</feature>
<dbReference type="GO" id="GO:0046872">
    <property type="term" value="F:metal ion binding"/>
    <property type="evidence" value="ECO:0007669"/>
    <property type="project" value="UniProtKB-KW"/>
</dbReference>
<dbReference type="NCBIfam" id="TIGR01958">
    <property type="entry name" value="nuoE_fam"/>
    <property type="match status" value="1"/>
</dbReference>
<evidence type="ECO:0000256" key="3">
    <source>
        <dbReference type="ARBA" id="ARBA00022723"/>
    </source>
</evidence>
<dbReference type="Pfam" id="PF01257">
    <property type="entry name" value="2Fe-2S_thioredx"/>
    <property type="match status" value="1"/>
</dbReference>
<dbReference type="CDD" id="cd03064">
    <property type="entry name" value="TRX_Fd_NuoE"/>
    <property type="match status" value="1"/>
</dbReference>
<dbReference type="PANTHER" id="PTHR43342">
    <property type="entry name" value="NADH-QUINONE OXIDOREDUCTASE, E SUBUNIT"/>
    <property type="match status" value="1"/>
</dbReference>
<evidence type="ECO:0000256" key="8">
    <source>
        <dbReference type="SAM" id="Coils"/>
    </source>
</evidence>
<feature type="binding site" evidence="7">
    <location>
        <position position="93"/>
    </location>
    <ligand>
        <name>[2Fe-2S] cluster</name>
        <dbReference type="ChEBI" id="CHEBI:190135"/>
    </ligand>
</feature>
<evidence type="ECO:0000256" key="1">
    <source>
        <dbReference type="ARBA" id="ARBA00010643"/>
    </source>
</evidence>
<accession>L0S0R0</accession>
<dbReference type="InterPro" id="IPR042128">
    <property type="entry name" value="NuoE_dom"/>
</dbReference>
<dbReference type="InterPro" id="IPR028431">
    <property type="entry name" value="NADP_DH_HndA-like"/>
</dbReference>
<feature type="binding site" evidence="7">
    <location>
        <position position="133"/>
    </location>
    <ligand>
        <name>[2Fe-2S] cluster</name>
        <dbReference type="ChEBI" id="CHEBI:190135"/>
    </ligand>
</feature>
<sequence length="162" mass="18141">MAVALNQQQEFTDKLKQIEEMLKKYKGQKGTLLQALQEAQNIMGYLPIEVQEMVAETLDITLSEVYSTITFYSFFSLKPKGKYQIRTCLGTACYVRGAEKVLDRLKTELGIEVGDTTDDGKFSLNACRCIGACGLAPAIIINDEVYGRLTPDKIPDILKKFE</sequence>
<dbReference type="KEGG" id="tep:TepRe1_1892"/>
<comment type="similarity">
    <text evidence="1">Belongs to the complex I 24 kDa subunit family.</text>
</comment>
<dbReference type="InterPro" id="IPR036249">
    <property type="entry name" value="Thioredoxin-like_sf"/>
</dbReference>
<dbReference type="eggNOG" id="COG1905">
    <property type="taxonomic scope" value="Bacteria"/>
</dbReference>
<reference evidence="10" key="1">
    <citation type="journal article" date="2013" name="Genome Announc.">
        <title>First genome sequence of a syntrophic acetate-oxidizing bacterium, Tepidanaerobacter acetatoxydans strain Re1.</title>
        <authorList>
            <person name="Manzoor S."/>
            <person name="Bongcam-Rudloff E."/>
            <person name="Schnurer A."/>
            <person name="Muller B."/>
        </authorList>
    </citation>
    <scope>NUCLEOTIDE SEQUENCE [LARGE SCALE GENOMIC DNA]</scope>
    <source>
        <strain evidence="10">Re1</strain>
    </source>
</reference>
<feature type="binding site" evidence="7">
    <location>
        <position position="88"/>
    </location>
    <ligand>
        <name>[2Fe-2S] cluster</name>
        <dbReference type="ChEBI" id="CHEBI:190135"/>
    </ligand>
</feature>
<dbReference type="Gene3D" id="3.40.30.10">
    <property type="entry name" value="Glutaredoxin"/>
    <property type="match status" value="1"/>
</dbReference>
<protein>
    <submittedName>
        <fullName evidence="9">NADP-reducing hydrogenase subunit HndA</fullName>
        <ecNumber evidence="9">1.12.1.3</ecNumber>
    </submittedName>
</protein>
<dbReference type="GO" id="GO:0050583">
    <property type="term" value="F:hydrogen dehydrogenase (NADP+) activity"/>
    <property type="evidence" value="ECO:0007669"/>
    <property type="project" value="UniProtKB-EC"/>
</dbReference>
<dbReference type="RefSeq" id="WP_013778943.1">
    <property type="nucleotide sequence ID" value="NC_015519.1"/>
</dbReference>
<dbReference type="HOGENOM" id="CLU_054362_2_1_9"/>
<dbReference type="FunFam" id="1.10.10.1590:FF:000001">
    <property type="entry name" value="NADH-quinone oxidoreductase subunit E"/>
    <property type="match status" value="1"/>
</dbReference>
<proteinExistence type="inferred from homology"/>
<dbReference type="KEGG" id="tae:TepiRe1_2037"/>
<dbReference type="InterPro" id="IPR002023">
    <property type="entry name" value="NuoE-like"/>
</dbReference>
<evidence type="ECO:0000256" key="2">
    <source>
        <dbReference type="ARBA" id="ARBA00022714"/>
    </source>
</evidence>
<dbReference type="FunFam" id="3.40.30.10:FF:000015">
    <property type="entry name" value="NADH-quinone oxidoreductase subunit E"/>
    <property type="match status" value="1"/>
</dbReference>
<dbReference type="GO" id="GO:0051537">
    <property type="term" value="F:2 iron, 2 sulfur cluster binding"/>
    <property type="evidence" value="ECO:0007669"/>
    <property type="project" value="UniProtKB-KW"/>
</dbReference>